<evidence type="ECO:0000313" key="5">
    <source>
        <dbReference type="EMBL" id="CAF4205615.1"/>
    </source>
</evidence>
<dbReference type="SUPFAM" id="SSF53098">
    <property type="entry name" value="Ribonuclease H-like"/>
    <property type="match status" value="1"/>
</dbReference>
<evidence type="ECO:0008006" key="7">
    <source>
        <dbReference type="Google" id="ProtNLM"/>
    </source>
</evidence>
<keyword evidence="6" id="KW-1185">Reference proteome</keyword>
<dbReference type="OrthoDB" id="1607513at2759"/>
<evidence type="ECO:0000313" key="3">
    <source>
        <dbReference type="EMBL" id="CAF1342837.1"/>
    </source>
</evidence>
<evidence type="ECO:0000256" key="1">
    <source>
        <dbReference type="SAM" id="MobiDB-lite"/>
    </source>
</evidence>
<feature type="region of interest" description="Disordered" evidence="1">
    <location>
        <begin position="157"/>
        <end position="176"/>
    </location>
</feature>
<evidence type="ECO:0000313" key="2">
    <source>
        <dbReference type="EMBL" id="CAF1197014.1"/>
    </source>
</evidence>
<gene>
    <name evidence="3" type="ORF">GPM918_LOCUS30516</name>
    <name evidence="2" type="ORF">OVA965_LOCUS23798</name>
    <name evidence="5" type="ORF">SRO942_LOCUS31140</name>
    <name evidence="4" type="ORF">TMI583_LOCUS24518</name>
</gene>
<proteinExistence type="predicted"/>
<dbReference type="InterPro" id="IPR012337">
    <property type="entry name" value="RNaseH-like_sf"/>
</dbReference>
<dbReference type="Proteomes" id="UP000682733">
    <property type="component" value="Unassembled WGS sequence"/>
</dbReference>
<dbReference type="Proteomes" id="UP000663829">
    <property type="component" value="Unassembled WGS sequence"/>
</dbReference>
<accession>A0A815GP94</accession>
<name>A0A815GP94_9BILA</name>
<dbReference type="Proteomes" id="UP000681722">
    <property type="component" value="Unassembled WGS sequence"/>
</dbReference>
<dbReference type="EMBL" id="CAJNOK010014065">
    <property type="protein sequence ID" value="CAF1197014.1"/>
    <property type="molecule type" value="Genomic_DNA"/>
</dbReference>
<dbReference type="EMBL" id="CAJOBA010035595">
    <property type="protein sequence ID" value="CAF4007249.1"/>
    <property type="molecule type" value="Genomic_DNA"/>
</dbReference>
<dbReference type="AlphaFoldDB" id="A0A815GP94"/>
<evidence type="ECO:0000313" key="4">
    <source>
        <dbReference type="EMBL" id="CAF4007249.1"/>
    </source>
</evidence>
<sequence>MLQRLIELKAQVITILSDVNKQKGKQLESIYLTPSEWILINEIKCVLEPFQIVLEALSGSNYPTLAKAYNALKALYVYLELGNVFDSFNMGVMKQLLLAYLTHYFPRNDNNEQYCLMRAAAYVDPPEHLSLDNDELEKAEVYIKSLYDRLTLTLHDETSSNTAQQQKPGADEIKEEGLDTKNNHLSIYELFLRRTGIRTKVVNGEENISLEFDRYKRMLNMLTKPRYNTFWKDNTCLKRLRSMTKVLLAIPGTSVPSESCFSISDNFVRK</sequence>
<dbReference type="EMBL" id="CAJOBC010059885">
    <property type="protein sequence ID" value="CAF4205615.1"/>
    <property type="molecule type" value="Genomic_DNA"/>
</dbReference>
<dbReference type="EMBL" id="CAJNOQ010014500">
    <property type="protein sequence ID" value="CAF1342837.1"/>
    <property type="molecule type" value="Genomic_DNA"/>
</dbReference>
<reference evidence="3" key="1">
    <citation type="submission" date="2021-02" db="EMBL/GenBank/DDBJ databases">
        <authorList>
            <person name="Nowell W R."/>
        </authorList>
    </citation>
    <scope>NUCLEOTIDE SEQUENCE</scope>
</reference>
<comment type="caution">
    <text evidence="3">The sequence shown here is derived from an EMBL/GenBank/DDBJ whole genome shotgun (WGS) entry which is preliminary data.</text>
</comment>
<organism evidence="3 6">
    <name type="scientific">Didymodactylos carnosus</name>
    <dbReference type="NCBI Taxonomy" id="1234261"/>
    <lineage>
        <taxon>Eukaryota</taxon>
        <taxon>Metazoa</taxon>
        <taxon>Spiralia</taxon>
        <taxon>Gnathifera</taxon>
        <taxon>Rotifera</taxon>
        <taxon>Eurotatoria</taxon>
        <taxon>Bdelloidea</taxon>
        <taxon>Philodinida</taxon>
        <taxon>Philodinidae</taxon>
        <taxon>Didymodactylos</taxon>
    </lineage>
</organism>
<evidence type="ECO:0000313" key="6">
    <source>
        <dbReference type="Proteomes" id="UP000663829"/>
    </source>
</evidence>
<dbReference type="Proteomes" id="UP000677228">
    <property type="component" value="Unassembled WGS sequence"/>
</dbReference>
<protein>
    <recommendedName>
        <fullName evidence="7">HAT C-terminal dimerisation domain-containing protein</fullName>
    </recommendedName>
</protein>